<gene>
    <name evidence="11" type="ORF">DENIS_2198</name>
</gene>
<evidence type="ECO:0000256" key="4">
    <source>
        <dbReference type="ARBA" id="ARBA00022475"/>
    </source>
</evidence>
<dbReference type="Proteomes" id="UP000288096">
    <property type="component" value="Unassembled WGS sequence"/>
</dbReference>
<dbReference type="GO" id="GO:0010043">
    <property type="term" value="P:response to zinc ion"/>
    <property type="evidence" value="ECO:0007669"/>
    <property type="project" value="TreeGrafter"/>
</dbReference>
<dbReference type="InterPro" id="IPR001367">
    <property type="entry name" value="Fe_dep_repressor"/>
</dbReference>
<accession>A0A401FW96</accession>
<dbReference type="GO" id="GO:0043190">
    <property type="term" value="C:ATP-binding cassette (ABC) transporter complex"/>
    <property type="evidence" value="ECO:0007669"/>
    <property type="project" value="InterPro"/>
</dbReference>
<reference evidence="12" key="2">
    <citation type="submission" date="2019-01" db="EMBL/GenBank/DDBJ databases">
        <title>Genome sequence of Desulfonema ishimotonii strain Tokyo 01.</title>
        <authorList>
            <person name="Fukui M."/>
        </authorList>
    </citation>
    <scope>NUCLEOTIDE SEQUENCE [LARGE SCALE GENOMIC DNA]</scope>
    <source>
        <strain evidence="12">Tokyo 01</strain>
    </source>
</reference>
<name>A0A401FW96_9BACT</name>
<dbReference type="Gene3D" id="1.10.10.10">
    <property type="entry name" value="Winged helix-like DNA-binding domain superfamily/Winged helix DNA-binding domain"/>
    <property type="match status" value="1"/>
</dbReference>
<evidence type="ECO:0000256" key="2">
    <source>
        <dbReference type="ARBA" id="ARBA00008034"/>
    </source>
</evidence>
<dbReference type="InterPro" id="IPR001626">
    <property type="entry name" value="ABC_TroCD"/>
</dbReference>
<dbReference type="PANTHER" id="PTHR30477">
    <property type="entry name" value="ABC-TRANSPORTER METAL-BINDING PROTEIN"/>
    <property type="match status" value="1"/>
</dbReference>
<comment type="similarity">
    <text evidence="2 8">Belongs to the ABC-3 integral membrane protein family.</text>
</comment>
<reference evidence="12" key="1">
    <citation type="submission" date="2017-11" db="EMBL/GenBank/DDBJ databases">
        <authorList>
            <person name="Watanabe M."/>
            <person name="Kojima H."/>
        </authorList>
    </citation>
    <scope>NUCLEOTIDE SEQUENCE [LARGE SCALE GENOMIC DNA]</scope>
    <source>
        <strain evidence="12">Tokyo 01</strain>
    </source>
</reference>
<dbReference type="GO" id="GO:0046983">
    <property type="term" value="F:protein dimerization activity"/>
    <property type="evidence" value="ECO:0007669"/>
    <property type="project" value="InterPro"/>
</dbReference>
<feature type="transmembrane region" description="Helical" evidence="9">
    <location>
        <begin position="95"/>
        <end position="112"/>
    </location>
</feature>
<proteinExistence type="inferred from homology"/>
<dbReference type="RefSeq" id="WP_208022555.1">
    <property type="nucleotide sequence ID" value="NZ_BEXT01000001.1"/>
</dbReference>
<dbReference type="GO" id="GO:0046914">
    <property type="term" value="F:transition metal ion binding"/>
    <property type="evidence" value="ECO:0007669"/>
    <property type="project" value="InterPro"/>
</dbReference>
<keyword evidence="12" id="KW-1185">Reference proteome</keyword>
<dbReference type="InterPro" id="IPR036388">
    <property type="entry name" value="WH-like_DNA-bd_sf"/>
</dbReference>
<feature type="transmembrane region" description="Helical" evidence="9">
    <location>
        <begin position="309"/>
        <end position="327"/>
    </location>
</feature>
<evidence type="ECO:0000256" key="9">
    <source>
        <dbReference type="SAM" id="Phobius"/>
    </source>
</evidence>
<feature type="transmembrane region" description="Helical" evidence="9">
    <location>
        <begin position="151"/>
        <end position="169"/>
    </location>
</feature>
<dbReference type="EMBL" id="BEXT01000001">
    <property type="protein sequence ID" value="GBC61238.1"/>
    <property type="molecule type" value="Genomic_DNA"/>
</dbReference>
<evidence type="ECO:0000256" key="1">
    <source>
        <dbReference type="ARBA" id="ARBA00004651"/>
    </source>
</evidence>
<evidence type="ECO:0000259" key="10">
    <source>
        <dbReference type="Pfam" id="PF02742"/>
    </source>
</evidence>
<dbReference type="Pfam" id="PF02742">
    <property type="entry name" value="Fe_dep_repr_C"/>
    <property type="match status" value="1"/>
</dbReference>
<evidence type="ECO:0000256" key="5">
    <source>
        <dbReference type="ARBA" id="ARBA00022692"/>
    </source>
</evidence>
<dbReference type="Pfam" id="PF00950">
    <property type="entry name" value="ABC-3"/>
    <property type="match status" value="1"/>
</dbReference>
<evidence type="ECO:0000256" key="7">
    <source>
        <dbReference type="ARBA" id="ARBA00023136"/>
    </source>
</evidence>
<feature type="transmembrane region" description="Helical" evidence="9">
    <location>
        <begin position="189"/>
        <end position="214"/>
    </location>
</feature>
<keyword evidence="6 9" id="KW-1133">Transmembrane helix</keyword>
<dbReference type="Gene3D" id="1.10.3470.10">
    <property type="entry name" value="ABC transporter involved in vitamin B12 uptake, BtuC"/>
    <property type="match status" value="1"/>
</dbReference>
<comment type="caution">
    <text evidence="11">The sequence shown here is derived from an EMBL/GenBank/DDBJ whole genome shotgun (WGS) entry which is preliminary data.</text>
</comment>
<evidence type="ECO:0000256" key="6">
    <source>
        <dbReference type="ARBA" id="ARBA00022989"/>
    </source>
</evidence>
<feature type="transmembrane region" description="Helical" evidence="9">
    <location>
        <begin position="118"/>
        <end position="139"/>
    </location>
</feature>
<evidence type="ECO:0000313" key="12">
    <source>
        <dbReference type="Proteomes" id="UP000288096"/>
    </source>
</evidence>
<feature type="transmembrane region" description="Helical" evidence="9">
    <location>
        <begin position="283"/>
        <end position="303"/>
    </location>
</feature>
<keyword evidence="5 8" id="KW-0812">Transmembrane</keyword>
<evidence type="ECO:0000313" key="11">
    <source>
        <dbReference type="EMBL" id="GBC61238.1"/>
    </source>
</evidence>
<feature type="domain" description="Iron dependent repressor metal binding and dimerisation" evidence="10">
    <location>
        <begin position="413"/>
        <end position="473"/>
    </location>
</feature>
<organism evidence="11 12">
    <name type="scientific">Desulfonema ishimotonii</name>
    <dbReference type="NCBI Taxonomy" id="45657"/>
    <lineage>
        <taxon>Bacteria</taxon>
        <taxon>Pseudomonadati</taxon>
        <taxon>Thermodesulfobacteriota</taxon>
        <taxon>Desulfobacteria</taxon>
        <taxon>Desulfobacterales</taxon>
        <taxon>Desulfococcaceae</taxon>
        <taxon>Desulfonema</taxon>
    </lineage>
</organism>
<feature type="transmembrane region" description="Helical" evidence="9">
    <location>
        <begin position="62"/>
        <end position="83"/>
    </location>
</feature>
<comment type="subcellular location">
    <subcellularLocation>
        <location evidence="1 8">Cell membrane</location>
        <topology evidence="1 8">Multi-pass membrane protein</topology>
    </subcellularLocation>
</comment>
<protein>
    <submittedName>
        <fullName evidence="11">Iron ABC transporter</fullName>
    </submittedName>
</protein>
<evidence type="ECO:0000256" key="8">
    <source>
        <dbReference type="RuleBase" id="RU003943"/>
    </source>
</evidence>
<dbReference type="PANTHER" id="PTHR30477:SF3">
    <property type="entry name" value="METAL TRANSPORT SYSTEM MEMBRANE PROTEIN CT_069-RELATED"/>
    <property type="match status" value="1"/>
</dbReference>
<dbReference type="InterPro" id="IPR037294">
    <property type="entry name" value="ABC_BtuC-like"/>
</dbReference>
<dbReference type="SUPFAM" id="SSF81345">
    <property type="entry name" value="ABC transporter involved in vitamin B12 uptake, BtuC"/>
    <property type="match status" value="1"/>
</dbReference>
<evidence type="ECO:0000256" key="3">
    <source>
        <dbReference type="ARBA" id="ARBA00022448"/>
    </source>
</evidence>
<dbReference type="InterPro" id="IPR036421">
    <property type="entry name" value="Fe_dep_repressor_sf"/>
</dbReference>
<sequence length="490" mass="52925">MKTTARSPKSVSVPLLTAIAAILWMCLPLPAQGASLSEHSPILPRWADLVRVLTFQDYNTRVVILGTTLLGFAAGLVGTFLLLRKRALLSDTISHTTLPGIALAFILISWSGGEGKNLLGLMAGAAVFSVLGTGSVMLIQRYSRLKDDAALGIVLSVYFGLGIALMGVATRMETGNAAGLNSFIYGKTASMLFLDALIISLVALASALFCIAFFKEFSLVCFDRHYAATQGWPVGRLDFFMMFLVVVVTVIGLQAVGLILVVALLIIPPAAARFWTHRLRTMVILSGLFGALSGMTGAAVSALMVNLPAGAVIVLMASALFIFSLTLGTDRGMIRQVVAHRRLSARIARENLLRTLYELDESEFGMNRDKTGFRSPETLLACRSWSPRQLRKTLNTVCRAGWAEGADGRYRLTRTGLGMAAGVVRNHRLWEAFLIAHADVAPGQVDWGADKIEHVLDQEMIASLEKMLPDLRKIPMPETPHTISPETGGA</sequence>
<keyword evidence="4" id="KW-1003">Cell membrane</keyword>
<dbReference type="CDD" id="cd06550">
    <property type="entry name" value="TM_ABC_iron-siderophores_like"/>
    <property type="match status" value="1"/>
</dbReference>
<feature type="transmembrane region" description="Helical" evidence="9">
    <location>
        <begin position="234"/>
        <end position="252"/>
    </location>
</feature>
<dbReference type="SUPFAM" id="SSF47979">
    <property type="entry name" value="Iron-dependent repressor protein, dimerization domain"/>
    <property type="match status" value="1"/>
</dbReference>
<keyword evidence="3 8" id="KW-0813">Transport</keyword>
<dbReference type="GO" id="GO:0055085">
    <property type="term" value="P:transmembrane transport"/>
    <property type="evidence" value="ECO:0007669"/>
    <property type="project" value="InterPro"/>
</dbReference>
<dbReference type="AlphaFoldDB" id="A0A401FW96"/>
<keyword evidence="7 9" id="KW-0472">Membrane</keyword>